<dbReference type="EMBL" id="FTMX01000001">
    <property type="protein sequence ID" value="SIQ45225.1"/>
    <property type="molecule type" value="Genomic_DNA"/>
</dbReference>
<protein>
    <submittedName>
        <fullName evidence="1">SAM-dependent methyltransferase</fullName>
    </submittedName>
</protein>
<dbReference type="InterPro" id="IPR007536">
    <property type="entry name" value="16SrRNA_methylTrfase_J"/>
</dbReference>
<dbReference type="PANTHER" id="PTHR36112">
    <property type="entry name" value="RIBOSOMAL RNA SMALL SUBUNIT METHYLTRANSFERASE J"/>
    <property type="match status" value="1"/>
</dbReference>
<dbReference type="Gene3D" id="3.40.50.150">
    <property type="entry name" value="Vaccinia Virus protein VP39"/>
    <property type="match status" value="1"/>
</dbReference>
<keyword evidence="1" id="KW-0808">Transferase</keyword>
<dbReference type="PANTHER" id="PTHR36112:SF1">
    <property type="entry name" value="RIBOSOMAL RNA SMALL SUBUNIT METHYLTRANSFERASE J"/>
    <property type="match status" value="1"/>
</dbReference>
<dbReference type="InterPro" id="IPR029063">
    <property type="entry name" value="SAM-dependent_MTases_sf"/>
</dbReference>
<proteinExistence type="predicted"/>
<dbReference type="Proteomes" id="UP000185829">
    <property type="component" value="Unassembled WGS sequence"/>
</dbReference>
<gene>
    <name evidence="1" type="ORF">SAMN05878482_1011251</name>
</gene>
<dbReference type="GO" id="GO:0008990">
    <property type="term" value="F:rRNA (guanine-N2-)-methyltransferase activity"/>
    <property type="evidence" value="ECO:0007669"/>
    <property type="project" value="InterPro"/>
</dbReference>
<accession>A0A9X8R5C9</accession>
<comment type="caution">
    <text evidence="1">The sequence shown here is derived from an EMBL/GenBank/DDBJ whole genome shotgun (WGS) entry which is preliminary data.</text>
</comment>
<evidence type="ECO:0000313" key="1">
    <source>
        <dbReference type="EMBL" id="SIQ45225.1"/>
    </source>
</evidence>
<dbReference type="SUPFAM" id="SSF53335">
    <property type="entry name" value="S-adenosyl-L-methionine-dependent methyltransferases"/>
    <property type="match status" value="1"/>
</dbReference>
<dbReference type="AlphaFoldDB" id="A0A9X8R5C9"/>
<dbReference type="RefSeq" id="WP_076365988.1">
    <property type="nucleotide sequence ID" value="NZ_FTMX01000001.1"/>
</dbReference>
<organism evidence="1 2">
    <name type="scientific">Peribacillus simplex</name>
    <dbReference type="NCBI Taxonomy" id="1478"/>
    <lineage>
        <taxon>Bacteria</taxon>
        <taxon>Bacillati</taxon>
        <taxon>Bacillota</taxon>
        <taxon>Bacilli</taxon>
        <taxon>Bacillales</taxon>
        <taxon>Bacillaceae</taxon>
        <taxon>Peribacillus</taxon>
    </lineage>
</organism>
<name>A0A9X8R5C9_9BACI</name>
<keyword evidence="1" id="KW-0489">Methyltransferase</keyword>
<sequence>MFVTTVGRADKETMIVAKRLAEELQIPFIARRKRSVRGIQAEQNEDDCLVFGKNRMELYRYQEKEPFFFHPNLAMIRIKRIMRGESDPFLIAGDINEGNAVLDCTMGLGSDAIVASFAVGEHGQVLALEGNQYLALLVDHGMMTWEDAEEKMISAMRRVEVMHGDHYEILKTLPDNHFDVVYFDPMFEDTIQESNGIRGLTHFAVGKELSVEIVNEAKRVARKRVVLKDHFRSSRFEEFGFEVIKRKTSKFHFGFIQSSDHDL</sequence>
<reference evidence="1 2" key="1">
    <citation type="submission" date="2017-01" db="EMBL/GenBank/DDBJ databases">
        <authorList>
            <person name="Varghese N."/>
            <person name="Submissions S."/>
        </authorList>
    </citation>
    <scope>NUCLEOTIDE SEQUENCE [LARGE SCALE GENOMIC DNA]</scope>
    <source>
        <strain evidence="1 2">RUG2-6</strain>
    </source>
</reference>
<evidence type="ECO:0000313" key="2">
    <source>
        <dbReference type="Proteomes" id="UP000185829"/>
    </source>
</evidence>
<dbReference type="Pfam" id="PF04445">
    <property type="entry name" value="SAM_MT"/>
    <property type="match status" value="1"/>
</dbReference>